<dbReference type="GO" id="GO:0046872">
    <property type="term" value="F:metal ion binding"/>
    <property type="evidence" value="ECO:0007669"/>
    <property type="project" value="UniProtKB-UniRule"/>
</dbReference>
<evidence type="ECO:0000313" key="13">
    <source>
        <dbReference type="Proteomes" id="UP001273166"/>
    </source>
</evidence>
<keyword evidence="6 8" id="KW-0106">Calcium</keyword>
<feature type="active site" description="Charge relay system" evidence="8">
    <location>
        <position position="640"/>
    </location>
</feature>
<keyword evidence="7" id="KW-0865">Zymogen</keyword>
<dbReference type="PANTHER" id="PTHR14218">
    <property type="entry name" value="PROTEASE S8 TRIPEPTIDYL PEPTIDASE I CLN2"/>
    <property type="match status" value="1"/>
</dbReference>
<feature type="binding site" evidence="8">
    <location>
        <position position="700"/>
    </location>
    <ligand>
        <name>Ca(2+)</name>
        <dbReference type="ChEBI" id="CHEBI:29108"/>
    </ligand>
</feature>
<dbReference type="GO" id="GO:0006508">
    <property type="term" value="P:proteolysis"/>
    <property type="evidence" value="ECO:0007669"/>
    <property type="project" value="UniProtKB-KW"/>
</dbReference>
<evidence type="ECO:0000256" key="4">
    <source>
        <dbReference type="ARBA" id="ARBA00022801"/>
    </source>
</evidence>
<feature type="binding site" evidence="8">
    <location>
        <position position="682"/>
    </location>
    <ligand>
        <name>Ca(2+)</name>
        <dbReference type="ChEBI" id="CHEBI:29108"/>
    </ligand>
</feature>
<evidence type="ECO:0000256" key="9">
    <source>
        <dbReference type="SAM" id="MobiDB-lite"/>
    </source>
</evidence>
<evidence type="ECO:0000256" key="1">
    <source>
        <dbReference type="ARBA" id="ARBA00004239"/>
    </source>
</evidence>
<comment type="subcellular location">
    <subcellularLocation>
        <location evidence="1">Secreted</location>
        <location evidence="1">Extracellular space</location>
    </subcellularLocation>
</comment>
<comment type="cofactor">
    <cofactor evidence="8">
        <name>Ca(2+)</name>
        <dbReference type="ChEBI" id="CHEBI:29108"/>
    </cofactor>
    <text evidence="8">Binds 1 Ca(2+) ion per subunit.</text>
</comment>
<dbReference type="SUPFAM" id="SSF54897">
    <property type="entry name" value="Protease propeptides/inhibitors"/>
    <property type="match status" value="1"/>
</dbReference>
<feature type="region of interest" description="Disordered" evidence="9">
    <location>
        <begin position="212"/>
        <end position="256"/>
    </location>
</feature>
<sequence length="723" mass="78800">MQIQNAFIVASLSLCGLIFPVLGGPTAPRDGASKGMPASNVIHERHKPVHLAGWVKREPASAEWMLPVRVGLRQSNVDKGHELLMDISNPKSPNYGKHLTRSEVIDLFAPGNRSVENVKQWLVSRGIHEQRLSQSANKQWIQFDAPVREVEELLLTKYHVFEHAETGARNIACSQYHVPHSVTHHIDYITPGIKLTAGSYDDKIMKRVHHRRAITEDVPGRRQKGGKGKGKGKGKSKGKCKPGKPPVDPGEDGSRFRVTGPCSDEITPHCIRAQYQIPNGTKATRGNELGIFQGLNQHYHQEDLDTYWKYIAPWVPRGTHPKLKSINGALGPTNNRSLAGDEADLDFEVAIPLIWPQMSILFQTDDEWYQQNQLQPDTQYPGFFNTFFDALDESYCTLSAFNHTGNCRTPACRDPEYPNPNATPLLGGYPGALMCGVHRPTNVISVSYSGTEASWPAGYMRRQCLEVMKLALQGVTVVESSGDYGVGGGRLDPRAGCLGKDRAVYTPRVMANCPYVLSVGATALVEPEVGDGKTLVEVAAERFASGGGFSNVFARPEWQDGHVLGYLERANVSDLGYSDASWLLGPGLDGVGDAGAATTASPGQGKLFNKAGRGYPDVSAIGENFRVVLRGHPNRMHGTSVAAPIWASILTLINEERLAAGKSTVGFVHQVLYEHPEVFTDITTGSNPGCGGDGFQVNEGWDPVTGLGTPIYPKLLELFMSLP</sequence>
<dbReference type="AlphaFoldDB" id="A0AAJ0GU63"/>
<dbReference type="InterPro" id="IPR015366">
    <property type="entry name" value="S53_propep"/>
</dbReference>
<evidence type="ECO:0000256" key="5">
    <source>
        <dbReference type="ARBA" id="ARBA00022825"/>
    </source>
</evidence>
<dbReference type="RefSeq" id="XP_062722016.1">
    <property type="nucleotide sequence ID" value="XM_062869457.1"/>
</dbReference>
<name>A0AAJ0GU63_9PEZI</name>
<dbReference type="InterPro" id="IPR030400">
    <property type="entry name" value="Sedolisin_dom"/>
</dbReference>
<dbReference type="Proteomes" id="UP001273166">
    <property type="component" value="Unassembled WGS sequence"/>
</dbReference>
<dbReference type="PROSITE" id="PS51695">
    <property type="entry name" value="SEDOLISIN"/>
    <property type="match status" value="1"/>
</dbReference>
<accession>A0AAJ0GU63</accession>
<keyword evidence="5 8" id="KW-0720">Serine protease</keyword>
<gene>
    <name evidence="12" type="ORF">B0T15DRAFT_534750</name>
</gene>
<dbReference type="GO" id="GO:0008240">
    <property type="term" value="F:tripeptidyl-peptidase activity"/>
    <property type="evidence" value="ECO:0007669"/>
    <property type="project" value="TreeGrafter"/>
</dbReference>
<comment type="caution">
    <text evidence="12">The sequence shown here is derived from an EMBL/GenBank/DDBJ whole genome shotgun (WGS) entry which is preliminary data.</text>
</comment>
<keyword evidence="10" id="KW-0732">Signal</keyword>
<feature type="binding site" evidence="8">
    <location>
        <position position="702"/>
    </location>
    <ligand>
        <name>Ca(2+)</name>
        <dbReference type="ChEBI" id="CHEBI:29108"/>
    </ligand>
</feature>
<evidence type="ECO:0000256" key="7">
    <source>
        <dbReference type="ARBA" id="ARBA00023145"/>
    </source>
</evidence>
<evidence type="ECO:0000256" key="2">
    <source>
        <dbReference type="ARBA" id="ARBA00022670"/>
    </source>
</evidence>
<dbReference type="EMBL" id="JAUDZG010000004">
    <property type="protein sequence ID" value="KAK3306236.1"/>
    <property type="molecule type" value="Genomic_DNA"/>
</dbReference>
<evidence type="ECO:0000259" key="11">
    <source>
        <dbReference type="PROSITE" id="PS51695"/>
    </source>
</evidence>
<dbReference type="GO" id="GO:0004252">
    <property type="term" value="F:serine-type endopeptidase activity"/>
    <property type="evidence" value="ECO:0007669"/>
    <property type="project" value="UniProtKB-UniRule"/>
</dbReference>
<feature type="active site" description="Charge relay system" evidence="8">
    <location>
        <position position="342"/>
    </location>
</feature>
<dbReference type="GeneID" id="87888286"/>
<evidence type="ECO:0000256" key="8">
    <source>
        <dbReference type="PROSITE-ProRule" id="PRU01032"/>
    </source>
</evidence>
<reference evidence="12" key="2">
    <citation type="submission" date="2023-06" db="EMBL/GenBank/DDBJ databases">
        <authorList>
            <consortium name="Lawrence Berkeley National Laboratory"/>
            <person name="Mondo S.J."/>
            <person name="Hensen N."/>
            <person name="Bonometti L."/>
            <person name="Westerberg I."/>
            <person name="Brannstrom I.O."/>
            <person name="Guillou S."/>
            <person name="Cros-Aarteil S."/>
            <person name="Calhoun S."/>
            <person name="Haridas S."/>
            <person name="Kuo A."/>
            <person name="Pangilinan J."/>
            <person name="Riley R."/>
            <person name="Labutti K."/>
            <person name="Andreopoulos B."/>
            <person name="Lipzen A."/>
            <person name="Chen C."/>
            <person name="Yanf M."/>
            <person name="Daum C."/>
            <person name="Ng V."/>
            <person name="Clum A."/>
            <person name="Steindorff A."/>
            <person name="Ohm R."/>
            <person name="Martin F."/>
            <person name="Silar P."/>
            <person name="Natvig D."/>
            <person name="Lalanne C."/>
            <person name="Gautier V."/>
            <person name="Ament-Velasquez S.L."/>
            <person name="Kruys A."/>
            <person name="Hutchinson M.I."/>
            <person name="Powell A.J."/>
            <person name="Barry K."/>
            <person name="Miller A.N."/>
            <person name="Grigoriev I.V."/>
            <person name="Debuchy R."/>
            <person name="Gladieux P."/>
            <person name="Thoren M.H."/>
            <person name="Johannesson H."/>
        </authorList>
    </citation>
    <scope>NUCLEOTIDE SEQUENCE</scope>
    <source>
        <strain evidence="12">CBS 333.67</strain>
    </source>
</reference>
<evidence type="ECO:0000256" key="6">
    <source>
        <dbReference type="ARBA" id="ARBA00022837"/>
    </source>
</evidence>
<keyword evidence="3 8" id="KW-0479">Metal-binding</keyword>
<keyword evidence="2 8" id="KW-0645">Protease</keyword>
<keyword evidence="13" id="KW-1185">Reference proteome</keyword>
<proteinExistence type="predicted"/>
<dbReference type="InterPro" id="IPR036852">
    <property type="entry name" value="Peptidase_S8/S53_dom_sf"/>
</dbReference>
<evidence type="ECO:0000256" key="10">
    <source>
        <dbReference type="SAM" id="SignalP"/>
    </source>
</evidence>
<feature type="domain" description="Peptidase S53" evidence="11">
    <location>
        <begin position="265"/>
        <end position="722"/>
    </location>
</feature>
<dbReference type="CDD" id="cd11377">
    <property type="entry name" value="Pro-peptidase_S53"/>
    <property type="match status" value="1"/>
</dbReference>
<feature type="chain" id="PRO_5042608824" evidence="10">
    <location>
        <begin position="24"/>
        <end position="723"/>
    </location>
</feature>
<dbReference type="GO" id="GO:0005576">
    <property type="term" value="C:extracellular region"/>
    <property type="evidence" value="ECO:0007669"/>
    <property type="project" value="UniProtKB-SubCell"/>
</dbReference>
<evidence type="ECO:0000313" key="12">
    <source>
        <dbReference type="EMBL" id="KAK3306236.1"/>
    </source>
</evidence>
<dbReference type="Gene3D" id="3.40.50.200">
    <property type="entry name" value="Peptidase S8/S53 domain"/>
    <property type="match status" value="1"/>
</dbReference>
<dbReference type="SMART" id="SM00944">
    <property type="entry name" value="Pro-kuma_activ"/>
    <property type="match status" value="1"/>
</dbReference>
<feature type="signal peptide" evidence="10">
    <location>
        <begin position="1"/>
        <end position="23"/>
    </location>
</feature>
<feature type="binding site" evidence="8">
    <location>
        <position position="681"/>
    </location>
    <ligand>
        <name>Ca(2+)</name>
        <dbReference type="ChEBI" id="CHEBI:29108"/>
    </ligand>
</feature>
<keyword evidence="4 8" id="KW-0378">Hydrolase</keyword>
<reference evidence="12" key="1">
    <citation type="journal article" date="2023" name="Mol. Phylogenet. Evol.">
        <title>Genome-scale phylogeny and comparative genomics of the fungal order Sordariales.</title>
        <authorList>
            <person name="Hensen N."/>
            <person name="Bonometti L."/>
            <person name="Westerberg I."/>
            <person name="Brannstrom I.O."/>
            <person name="Guillou S."/>
            <person name="Cros-Aarteil S."/>
            <person name="Calhoun S."/>
            <person name="Haridas S."/>
            <person name="Kuo A."/>
            <person name="Mondo S."/>
            <person name="Pangilinan J."/>
            <person name="Riley R."/>
            <person name="LaButti K."/>
            <person name="Andreopoulos B."/>
            <person name="Lipzen A."/>
            <person name="Chen C."/>
            <person name="Yan M."/>
            <person name="Daum C."/>
            <person name="Ng V."/>
            <person name="Clum A."/>
            <person name="Steindorff A."/>
            <person name="Ohm R.A."/>
            <person name="Martin F."/>
            <person name="Silar P."/>
            <person name="Natvig D.O."/>
            <person name="Lalanne C."/>
            <person name="Gautier V."/>
            <person name="Ament-Velasquez S.L."/>
            <person name="Kruys A."/>
            <person name="Hutchinson M.I."/>
            <person name="Powell A.J."/>
            <person name="Barry K."/>
            <person name="Miller A.N."/>
            <person name="Grigoriev I.V."/>
            <person name="Debuchy R."/>
            <person name="Gladieux P."/>
            <person name="Hiltunen Thoren M."/>
            <person name="Johannesson H."/>
        </authorList>
    </citation>
    <scope>NUCLEOTIDE SEQUENCE</scope>
    <source>
        <strain evidence="12">CBS 333.67</strain>
    </source>
</reference>
<dbReference type="SUPFAM" id="SSF52743">
    <property type="entry name" value="Subtilisin-like"/>
    <property type="match status" value="1"/>
</dbReference>
<dbReference type="InterPro" id="IPR050819">
    <property type="entry name" value="Tripeptidyl-peptidase_I"/>
</dbReference>
<evidence type="ECO:0000256" key="3">
    <source>
        <dbReference type="ARBA" id="ARBA00022723"/>
    </source>
</evidence>
<dbReference type="PANTHER" id="PTHR14218:SF19">
    <property type="entry name" value="SERINE PROTEASE AORO, PUTATIVE (AFU_ORTHOLOGUE AFUA_6G10250)-RELATED"/>
    <property type="match status" value="1"/>
</dbReference>
<protein>
    <submittedName>
        <fullName evidence="12">Peptidase S8/S53 domain-containing protein</fullName>
    </submittedName>
</protein>
<dbReference type="Pfam" id="PF09286">
    <property type="entry name" value="Pro-kuma_activ"/>
    <property type="match status" value="1"/>
</dbReference>
<feature type="compositionally biased region" description="Basic residues" evidence="9">
    <location>
        <begin position="221"/>
        <end position="242"/>
    </location>
</feature>
<feature type="active site" description="Charge relay system" evidence="8">
    <location>
        <position position="346"/>
    </location>
</feature>
<organism evidence="12 13">
    <name type="scientific">Chaetomium strumarium</name>
    <dbReference type="NCBI Taxonomy" id="1170767"/>
    <lineage>
        <taxon>Eukaryota</taxon>
        <taxon>Fungi</taxon>
        <taxon>Dikarya</taxon>
        <taxon>Ascomycota</taxon>
        <taxon>Pezizomycotina</taxon>
        <taxon>Sordariomycetes</taxon>
        <taxon>Sordariomycetidae</taxon>
        <taxon>Sordariales</taxon>
        <taxon>Chaetomiaceae</taxon>
        <taxon>Chaetomium</taxon>
    </lineage>
</organism>
<dbReference type="CDD" id="cd04056">
    <property type="entry name" value="Peptidases_S53"/>
    <property type="match status" value="1"/>
</dbReference>